<dbReference type="Proteomes" id="UP001201812">
    <property type="component" value="Unassembled WGS sequence"/>
</dbReference>
<protein>
    <submittedName>
        <fullName evidence="1">Uncharacterized protein</fullName>
    </submittedName>
</protein>
<organism evidence="1 2">
    <name type="scientific">Ditylenchus destructor</name>
    <dbReference type="NCBI Taxonomy" id="166010"/>
    <lineage>
        <taxon>Eukaryota</taxon>
        <taxon>Metazoa</taxon>
        <taxon>Ecdysozoa</taxon>
        <taxon>Nematoda</taxon>
        <taxon>Chromadorea</taxon>
        <taxon>Rhabditida</taxon>
        <taxon>Tylenchina</taxon>
        <taxon>Tylenchomorpha</taxon>
        <taxon>Sphaerularioidea</taxon>
        <taxon>Anguinidae</taxon>
        <taxon>Anguininae</taxon>
        <taxon>Ditylenchus</taxon>
    </lineage>
</organism>
<comment type="caution">
    <text evidence="1">The sequence shown here is derived from an EMBL/GenBank/DDBJ whole genome shotgun (WGS) entry which is preliminary data.</text>
</comment>
<gene>
    <name evidence="1" type="ORF">DdX_12340</name>
</gene>
<proteinExistence type="predicted"/>
<sequence>MQRIYDECFKHVVNPDGSTRTECLCVFPSDNRKCQFVAIRNPGGHLRPQTLHDHLRNHHNEVFKESDEQFREGLLKFGEAVQKSACHK</sequence>
<evidence type="ECO:0000313" key="2">
    <source>
        <dbReference type="Proteomes" id="UP001201812"/>
    </source>
</evidence>
<dbReference type="EMBL" id="JAKKPZ010000039">
    <property type="protein sequence ID" value="KAI1707781.1"/>
    <property type="molecule type" value="Genomic_DNA"/>
</dbReference>
<accession>A0AAD4MY45</accession>
<dbReference type="AlphaFoldDB" id="A0AAD4MY45"/>
<name>A0AAD4MY45_9BILA</name>
<evidence type="ECO:0000313" key="1">
    <source>
        <dbReference type="EMBL" id="KAI1707781.1"/>
    </source>
</evidence>
<reference evidence="1" key="1">
    <citation type="submission" date="2022-01" db="EMBL/GenBank/DDBJ databases">
        <title>Genome Sequence Resource for Two Populations of Ditylenchus destructor, the Migratory Endoparasitic Phytonematode.</title>
        <authorList>
            <person name="Zhang H."/>
            <person name="Lin R."/>
            <person name="Xie B."/>
        </authorList>
    </citation>
    <scope>NUCLEOTIDE SEQUENCE</scope>
    <source>
        <strain evidence="1">BazhouSP</strain>
    </source>
</reference>
<keyword evidence="2" id="KW-1185">Reference proteome</keyword>